<gene>
    <name evidence="1" type="ORF">A1359_05170</name>
</gene>
<evidence type="ECO:0000313" key="2">
    <source>
        <dbReference type="Proteomes" id="UP000078476"/>
    </source>
</evidence>
<organism evidence="1 2">
    <name type="scientific">Methylomonas lenta</name>
    <dbReference type="NCBI Taxonomy" id="980561"/>
    <lineage>
        <taxon>Bacteria</taxon>
        <taxon>Pseudomonadati</taxon>
        <taxon>Pseudomonadota</taxon>
        <taxon>Gammaproteobacteria</taxon>
        <taxon>Methylococcales</taxon>
        <taxon>Methylococcaceae</taxon>
        <taxon>Methylomonas</taxon>
    </lineage>
</organism>
<dbReference type="STRING" id="980561.A1359_05170"/>
<dbReference type="EMBL" id="LUUI01000082">
    <property type="protein sequence ID" value="OAI18211.1"/>
    <property type="molecule type" value="Genomic_DNA"/>
</dbReference>
<keyword evidence="2" id="KW-1185">Reference proteome</keyword>
<proteinExistence type="predicted"/>
<sequence length="256" mass="28646">MGAWGVGILQDDTVSDVVGFVKDRIKAGESVTIATDSALSHFSELENDEDDAPLLWLALAHVQWTYGSLEDRILERIRKDLQLGNGLGRWGEDSKALAKRKEALNKFFAKIAVPKSKPSALPRLVVRKAPFKAGDCLSVLLDDGRFTAALVLKADNTNPEYGKNLIASLDYLETEPPSLAFFELRRWLIKTHGNWNNEQDISWYQTVRFKEASKRISIVGSIDVRPSDPHDSRFYSGWISLGAQITLCREHAAKFS</sequence>
<evidence type="ECO:0000313" key="1">
    <source>
        <dbReference type="EMBL" id="OAI18211.1"/>
    </source>
</evidence>
<name>A0A177NJZ8_9GAMM</name>
<evidence type="ECO:0008006" key="3">
    <source>
        <dbReference type="Google" id="ProtNLM"/>
    </source>
</evidence>
<dbReference type="AlphaFoldDB" id="A0A177NJZ8"/>
<protein>
    <recommendedName>
        <fullName evidence="3">DUF4259 domain-containing protein</fullName>
    </recommendedName>
</protein>
<reference evidence="1 2" key="1">
    <citation type="submission" date="2016-03" db="EMBL/GenBank/DDBJ databases">
        <authorList>
            <person name="Ploux O."/>
        </authorList>
    </citation>
    <scope>NUCLEOTIDE SEQUENCE [LARGE SCALE GENOMIC DNA]</scope>
    <source>
        <strain evidence="1 2">R-45370</strain>
    </source>
</reference>
<dbReference type="RefSeq" id="WP_066979443.1">
    <property type="nucleotide sequence ID" value="NZ_LUUI01000082.1"/>
</dbReference>
<comment type="caution">
    <text evidence="1">The sequence shown here is derived from an EMBL/GenBank/DDBJ whole genome shotgun (WGS) entry which is preliminary data.</text>
</comment>
<dbReference type="OrthoDB" id="8914041at2"/>
<accession>A0A177NJZ8</accession>
<dbReference type="Proteomes" id="UP000078476">
    <property type="component" value="Unassembled WGS sequence"/>
</dbReference>